<dbReference type="EMBL" id="JAPDOB010000001">
    <property type="protein sequence ID" value="MCW3796779.1"/>
    <property type="molecule type" value="Genomic_DNA"/>
</dbReference>
<gene>
    <name evidence="1" type="ORF">OMW55_03025</name>
</gene>
<protein>
    <recommendedName>
        <fullName evidence="3">Lipoprotein</fullName>
    </recommendedName>
</protein>
<comment type="caution">
    <text evidence="1">The sequence shown here is derived from an EMBL/GenBank/DDBJ whole genome shotgun (WGS) entry which is preliminary data.</text>
</comment>
<dbReference type="RefSeq" id="WP_264880718.1">
    <property type="nucleotide sequence ID" value="NZ_JAPDOB010000001.1"/>
</dbReference>
<dbReference type="Proteomes" id="UP001526246">
    <property type="component" value="Unassembled WGS sequence"/>
</dbReference>
<reference evidence="1 2" key="1">
    <citation type="submission" date="2022-10" db="EMBL/GenBank/DDBJ databases">
        <title>Sphingomonas sp.</title>
        <authorList>
            <person name="Jin C."/>
        </authorList>
    </citation>
    <scope>NUCLEOTIDE SEQUENCE [LARGE SCALE GENOMIC DNA]</scope>
    <source>
        <strain evidence="1 2">BN140010</strain>
    </source>
</reference>
<keyword evidence="2" id="KW-1185">Reference proteome</keyword>
<evidence type="ECO:0000313" key="1">
    <source>
        <dbReference type="EMBL" id="MCW3796779.1"/>
    </source>
</evidence>
<evidence type="ECO:0008006" key="3">
    <source>
        <dbReference type="Google" id="ProtNLM"/>
    </source>
</evidence>
<evidence type="ECO:0000313" key="2">
    <source>
        <dbReference type="Proteomes" id="UP001526246"/>
    </source>
</evidence>
<dbReference type="PROSITE" id="PS51257">
    <property type="entry name" value="PROKAR_LIPOPROTEIN"/>
    <property type="match status" value="1"/>
</dbReference>
<organism evidence="1 2">
    <name type="scientific">Sphingomonas arvum</name>
    <dbReference type="NCBI Taxonomy" id="2992113"/>
    <lineage>
        <taxon>Bacteria</taxon>
        <taxon>Pseudomonadati</taxon>
        <taxon>Pseudomonadota</taxon>
        <taxon>Alphaproteobacteria</taxon>
        <taxon>Sphingomonadales</taxon>
        <taxon>Sphingomonadaceae</taxon>
        <taxon>Sphingomonas</taxon>
    </lineage>
</organism>
<accession>A0ABT3JCI3</accession>
<sequence>MRSLAPLLLTLVLGACAGRQQPDEPSLAPRAAERIDPRVPVPDTSIELPASVDVRARLDRLLADVRNAQGGADAAISAAESAAARAGARSGEAWVQAQQLLSAAIAARYPITRALGDVDALATDAVQQRGGLVPADLANVRAAAAQAAAIDERQAERIAAVQARLR</sequence>
<proteinExistence type="predicted"/>
<name>A0ABT3JCI3_9SPHN</name>